<keyword evidence="2" id="KW-1133">Transmembrane helix</keyword>
<proteinExistence type="predicted"/>
<feature type="region of interest" description="Disordered" evidence="1">
    <location>
        <begin position="158"/>
        <end position="180"/>
    </location>
</feature>
<evidence type="ECO:0000256" key="1">
    <source>
        <dbReference type="SAM" id="MobiDB-lite"/>
    </source>
</evidence>
<dbReference type="PANTHER" id="PTHR38848">
    <property type="entry name" value="G-PROTEIN COUPLED RECEPTORS FAMILY 3 PROFILE DOMAIN-CONTAINING PROTEIN"/>
    <property type="match status" value="1"/>
</dbReference>
<evidence type="ECO:0000313" key="3">
    <source>
        <dbReference type="EMBL" id="RUS31077.1"/>
    </source>
</evidence>
<gene>
    <name evidence="3" type="ORF">BC938DRAFT_478509</name>
</gene>
<dbReference type="AlphaFoldDB" id="A0A433QMT2"/>
<feature type="transmembrane region" description="Helical" evidence="2">
    <location>
        <begin position="50"/>
        <end position="72"/>
    </location>
</feature>
<evidence type="ECO:0000313" key="4">
    <source>
        <dbReference type="Proteomes" id="UP000274822"/>
    </source>
</evidence>
<reference evidence="3 4" key="1">
    <citation type="journal article" date="2018" name="New Phytol.">
        <title>Phylogenomics of Endogonaceae and evolution of mycorrhizas within Mucoromycota.</title>
        <authorList>
            <person name="Chang Y."/>
            <person name="Desiro A."/>
            <person name="Na H."/>
            <person name="Sandor L."/>
            <person name="Lipzen A."/>
            <person name="Clum A."/>
            <person name="Barry K."/>
            <person name="Grigoriev I.V."/>
            <person name="Martin F.M."/>
            <person name="Stajich J.E."/>
            <person name="Smith M.E."/>
            <person name="Bonito G."/>
            <person name="Spatafora J.W."/>
        </authorList>
    </citation>
    <scope>NUCLEOTIDE SEQUENCE [LARGE SCALE GENOMIC DNA]</scope>
    <source>
        <strain evidence="3 4">AD002</strain>
    </source>
</reference>
<keyword evidence="4" id="KW-1185">Reference proteome</keyword>
<dbReference type="Proteomes" id="UP000274822">
    <property type="component" value="Unassembled WGS sequence"/>
</dbReference>
<feature type="compositionally biased region" description="Basic and acidic residues" evidence="1">
    <location>
        <begin position="159"/>
        <end position="172"/>
    </location>
</feature>
<organism evidence="3 4">
    <name type="scientific">Jimgerdemannia flammicorona</name>
    <dbReference type="NCBI Taxonomy" id="994334"/>
    <lineage>
        <taxon>Eukaryota</taxon>
        <taxon>Fungi</taxon>
        <taxon>Fungi incertae sedis</taxon>
        <taxon>Mucoromycota</taxon>
        <taxon>Mucoromycotina</taxon>
        <taxon>Endogonomycetes</taxon>
        <taxon>Endogonales</taxon>
        <taxon>Endogonaceae</taxon>
        <taxon>Jimgerdemannia</taxon>
    </lineage>
</organism>
<name>A0A433QMT2_9FUNG</name>
<evidence type="ECO:0000256" key="2">
    <source>
        <dbReference type="SAM" id="Phobius"/>
    </source>
</evidence>
<keyword evidence="2" id="KW-0472">Membrane</keyword>
<feature type="transmembrane region" description="Helical" evidence="2">
    <location>
        <begin position="6"/>
        <end position="29"/>
    </location>
</feature>
<feature type="transmembrane region" description="Helical" evidence="2">
    <location>
        <begin position="92"/>
        <end position="113"/>
    </location>
</feature>
<sequence length="180" mass="20290">MDSLLYKFHLLLLTPYIGIFILMIIFRVAHLNSDATCIISLKRPASIPLMVYDFVFNSYLTLLFIRPLIAVRNVSREWSNSDSLLTRVTRRTLVSCAICLIASTVNIFMVALLHGEESDFICLTMCSFDVILNVITVHWVTTGTSSSGQSNELLFPELDLQKNQDGPKKSDMNSDGSEYN</sequence>
<dbReference type="PANTHER" id="PTHR38848:SF3">
    <property type="entry name" value="G-PROTEIN COUPLED RECEPTORS FAMILY 3 PROFILE DOMAIN-CONTAINING PROTEIN"/>
    <property type="match status" value="1"/>
</dbReference>
<protein>
    <recommendedName>
        <fullName evidence="5">G-protein coupled receptors family 1 profile domain-containing protein</fullName>
    </recommendedName>
</protein>
<comment type="caution">
    <text evidence="3">The sequence shown here is derived from an EMBL/GenBank/DDBJ whole genome shotgun (WGS) entry which is preliminary data.</text>
</comment>
<dbReference type="EMBL" id="RBNJ01003314">
    <property type="protein sequence ID" value="RUS31077.1"/>
    <property type="molecule type" value="Genomic_DNA"/>
</dbReference>
<accession>A0A433QMT2</accession>
<evidence type="ECO:0008006" key="5">
    <source>
        <dbReference type="Google" id="ProtNLM"/>
    </source>
</evidence>
<keyword evidence="2" id="KW-0812">Transmembrane</keyword>